<comment type="caution">
    <text evidence="1">The sequence shown here is derived from an EMBL/GenBank/DDBJ whole genome shotgun (WGS) entry which is preliminary data.</text>
</comment>
<evidence type="ECO:0000313" key="1">
    <source>
        <dbReference type="EMBL" id="HIZ38319.1"/>
    </source>
</evidence>
<gene>
    <name evidence="1" type="ORF">H9968_00095</name>
</gene>
<protein>
    <recommendedName>
        <fullName evidence="3">Flagellar assembly protein H</fullName>
    </recommendedName>
</protein>
<sequence length="342" mass="39173">MAAQHTTYDDVFRTILNDCRDLIHPLLNEIFGEHYSGREPIHFGTNEHFMNQRHGQSDKRITDSSFTVSGIVLIRYHLECQSTGDATMDRRMFEYDSQIALDDSEKLDDALVLSFPKSAVLFLRQTAGTPDNMQIRLKLHNTQKEVTLEIPILSIVNYTADELFQKNLLILLPFHLFYYEKHFPKMEQDTAQRGYLKEIYGNIRLRLEEMARQGTITEYTCRTILDLSRRIAESLCQKYDNIRKEIISIMGGEILEYEAKTILNEGKKQGWILGRESGLAEGHKSGLAEGLSEGHKSGLAEGLSTGRKTTYLELVKEGILNIKDAARRIPMDEAELQNLLNK</sequence>
<reference evidence="1" key="2">
    <citation type="submission" date="2021-04" db="EMBL/GenBank/DDBJ databases">
        <authorList>
            <person name="Gilroy R."/>
        </authorList>
    </citation>
    <scope>NUCLEOTIDE SEQUENCE</scope>
    <source>
        <strain evidence="1">CHK179-28034</strain>
    </source>
</reference>
<name>A0A9D2J7A2_9FIRM</name>
<dbReference type="Proteomes" id="UP000824049">
    <property type="component" value="Unassembled WGS sequence"/>
</dbReference>
<organism evidence="1 2">
    <name type="scientific">Candidatus Anaerobutyricum stercoris</name>
    <dbReference type="NCBI Taxonomy" id="2838457"/>
    <lineage>
        <taxon>Bacteria</taxon>
        <taxon>Bacillati</taxon>
        <taxon>Bacillota</taxon>
        <taxon>Clostridia</taxon>
        <taxon>Lachnospirales</taxon>
        <taxon>Lachnospiraceae</taxon>
        <taxon>Anaerobutyricum</taxon>
    </lineage>
</organism>
<evidence type="ECO:0008006" key="3">
    <source>
        <dbReference type="Google" id="ProtNLM"/>
    </source>
</evidence>
<reference evidence="1" key="1">
    <citation type="journal article" date="2021" name="PeerJ">
        <title>Extensive microbial diversity within the chicken gut microbiome revealed by metagenomics and culture.</title>
        <authorList>
            <person name="Gilroy R."/>
            <person name="Ravi A."/>
            <person name="Getino M."/>
            <person name="Pursley I."/>
            <person name="Horton D.L."/>
            <person name="Alikhan N.F."/>
            <person name="Baker D."/>
            <person name="Gharbi K."/>
            <person name="Hall N."/>
            <person name="Watson M."/>
            <person name="Adriaenssens E.M."/>
            <person name="Foster-Nyarko E."/>
            <person name="Jarju S."/>
            <person name="Secka A."/>
            <person name="Antonio M."/>
            <person name="Oren A."/>
            <person name="Chaudhuri R.R."/>
            <person name="La Ragione R."/>
            <person name="Hildebrand F."/>
            <person name="Pallen M.J."/>
        </authorList>
    </citation>
    <scope>NUCLEOTIDE SEQUENCE</scope>
    <source>
        <strain evidence="1">CHK179-28034</strain>
    </source>
</reference>
<proteinExistence type="predicted"/>
<evidence type="ECO:0000313" key="2">
    <source>
        <dbReference type="Proteomes" id="UP000824049"/>
    </source>
</evidence>
<dbReference type="AlphaFoldDB" id="A0A9D2J7A2"/>
<accession>A0A9D2J7A2</accession>
<dbReference type="EMBL" id="DXBR01000001">
    <property type="protein sequence ID" value="HIZ38319.1"/>
    <property type="molecule type" value="Genomic_DNA"/>
</dbReference>